<dbReference type="AlphaFoldDB" id="A0A563VX55"/>
<dbReference type="EMBL" id="CAACVJ010000332">
    <property type="protein sequence ID" value="VEP16019.1"/>
    <property type="molecule type" value="Genomic_DNA"/>
</dbReference>
<sequence>MTKKVEETHAFQNDLVLNLDSFFVLLLSYLELKSLDDSFECEIR</sequence>
<accession>A0A563VX55</accession>
<dbReference type="Proteomes" id="UP000320055">
    <property type="component" value="Unassembled WGS sequence"/>
</dbReference>
<keyword evidence="2" id="KW-1185">Reference proteome</keyword>
<reference evidence="1 2" key="1">
    <citation type="submission" date="2019-01" db="EMBL/GenBank/DDBJ databases">
        <authorList>
            <person name="Brito A."/>
        </authorList>
    </citation>
    <scope>NUCLEOTIDE SEQUENCE [LARGE SCALE GENOMIC DNA]</scope>
    <source>
        <strain evidence="1">1</strain>
    </source>
</reference>
<proteinExistence type="predicted"/>
<protein>
    <submittedName>
        <fullName evidence="1">Uncharacterized protein</fullName>
    </submittedName>
</protein>
<gene>
    <name evidence="1" type="ORF">H1P_3980006</name>
</gene>
<organism evidence="1 2">
    <name type="scientific">Hyella patelloides LEGE 07179</name>
    <dbReference type="NCBI Taxonomy" id="945734"/>
    <lineage>
        <taxon>Bacteria</taxon>
        <taxon>Bacillati</taxon>
        <taxon>Cyanobacteriota</taxon>
        <taxon>Cyanophyceae</taxon>
        <taxon>Pleurocapsales</taxon>
        <taxon>Hyellaceae</taxon>
        <taxon>Hyella</taxon>
    </lineage>
</organism>
<evidence type="ECO:0000313" key="2">
    <source>
        <dbReference type="Proteomes" id="UP000320055"/>
    </source>
</evidence>
<name>A0A563VX55_9CYAN</name>
<evidence type="ECO:0000313" key="1">
    <source>
        <dbReference type="EMBL" id="VEP16019.1"/>
    </source>
</evidence>